<dbReference type="InterPro" id="IPR006894">
    <property type="entry name" value="HupH_Hydgase_express_prot_C"/>
</dbReference>
<name>A0A317EAH6_9PROT</name>
<sequence>MTSNLIGMTRPPVGYGPGSQPADAEDGEGLNYLPMPKDMQVYAPHVPEVADPGSVVAGLARLDALQGGLAGHAADMPFTVTLDDLSGADRKLIDEALGEGEVSALVIGPDERIEIQEATLAGVWRLRLHGRGGRLSERVEVGAFPRVAVERAFPPRRRDMAAHLAAPPPGVVNAPAILAELDHRSRIWVPGTPVHVINLSLLPHSPEDTAFLEQALGQGATTVLSRGYGNCRLTSTGLQHVWCVRYYNSVDTLILDTLEVTDLPEVACAAIEDIADSAERLGDIIAAIR</sequence>
<dbReference type="OrthoDB" id="6560677at2"/>
<comment type="similarity">
    <text evidence="1">Belongs to the HupH/HyaF family.</text>
</comment>
<comment type="caution">
    <text evidence="4">The sequence shown here is derived from an EMBL/GenBank/DDBJ whole genome shotgun (WGS) entry which is preliminary data.</text>
</comment>
<dbReference type="Pfam" id="PF04809">
    <property type="entry name" value="HupH_C"/>
    <property type="match status" value="2"/>
</dbReference>
<reference evidence="5" key="1">
    <citation type="submission" date="2018-05" db="EMBL/GenBank/DDBJ databases">
        <title>Zavarzinia sp. HR-AS.</title>
        <authorList>
            <person name="Lee Y."/>
            <person name="Jeon C.O."/>
        </authorList>
    </citation>
    <scope>NUCLEOTIDE SEQUENCE [LARGE SCALE GENOMIC DNA]</scope>
    <source>
        <strain evidence="5">DSM 1231</strain>
    </source>
</reference>
<evidence type="ECO:0000313" key="4">
    <source>
        <dbReference type="EMBL" id="PWR23150.1"/>
    </source>
</evidence>
<dbReference type="AlphaFoldDB" id="A0A317EAH6"/>
<dbReference type="Proteomes" id="UP000246077">
    <property type="component" value="Unassembled WGS sequence"/>
</dbReference>
<dbReference type="EMBL" id="QGLF01000001">
    <property type="protein sequence ID" value="PWR23150.1"/>
    <property type="molecule type" value="Genomic_DNA"/>
</dbReference>
<evidence type="ECO:0000313" key="5">
    <source>
        <dbReference type="Proteomes" id="UP000246077"/>
    </source>
</evidence>
<accession>A0A317EAH6</accession>
<evidence type="ECO:0000256" key="1">
    <source>
        <dbReference type="ARBA" id="ARBA00010832"/>
    </source>
</evidence>
<dbReference type="RefSeq" id="WP_109919184.1">
    <property type="nucleotide sequence ID" value="NZ_QGLF01000001.1"/>
</dbReference>
<evidence type="ECO:0000259" key="3">
    <source>
        <dbReference type="Pfam" id="PF04809"/>
    </source>
</evidence>
<dbReference type="Gene3D" id="3.30.1370.140">
    <property type="entry name" value="HupH hydrogenase expression protein, C-terminal domain"/>
    <property type="match status" value="2"/>
</dbReference>
<evidence type="ECO:0000256" key="2">
    <source>
        <dbReference type="SAM" id="MobiDB-lite"/>
    </source>
</evidence>
<organism evidence="4 5">
    <name type="scientific">Zavarzinia compransoris</name>
    <dbReference type="NCBI Taxonomy" id="1264899"/>
    <lineage>
        <taxon>Bacteria</taxon>
        <taxon>Pseudomonadati</taxon>
        <taxon>Pseudomonadota</taxon>
        <taxon>Alphaproteobacteria</taxon>
        <taxon>Rhodospirillales</taxon>
        <taxon>Zavarziniaceae</taxon>
        <taxon>Zavarzinia</taxon>
    </lineage>
</organism>
<feature type="region of interest" description="Disordered" evidence="2">
    <location>
        <begin position="1"/>
        <end position="27"/>
    </location>
</feature>
<proteinExistence type="inferred from homology"/>
<feature type="domain" description="HupH hydrogenase expression protein C-terminal" evidence="3">
    <location>
        <begin position="171"/>
        <end position="287"/>
    </location>
</feature>
<dbReference type="InterPro" id="IPR038527">
    <property type="entry name" value="HupH_C_sf"/>
</dbReference>
<keyword evidence="5" id="KW-1185">Reference proteome</keyword>
<feature type="domain" description="HupH hydrogenase expression protein C-terminal" evidence="3">
    <location>
        <begin position="84"/>
        <end position="149"/>
    </location>
</feature>
<gene>
    <name evidence="4" type="ORF">DKG75_00845</name>
</gene>
<protein>
    <submittedName>
        <fullName evidence="4">Hydrogenase expression/formation protein</fullName>
    </submittedName>
</protein>